<organism evidence="4 5">
    <name type="scientific">Halopenitus malekzadehii</name>
    <dbReference type="NCBI Taxonomy" id="1267564"/>
    <lineage>
        <taxon>Archaea</taxon>
        <taxon>Methanobacteriati</taxon>
        <taxon>Methanobacteriota</taxon>
        <taxon>Stenosarchaea group</taxon>
        <taxon>Halobacteria</taxon>
        <taxon>Halobacteriales</taxon>
        <taxon>Haloferacaceae</taxon>
        <taxon>Halopenitus</taxon>
    </lineage>
</organism>
<evidence type="ECO:0000256" key="1">
    <source>
        <dbReference type="SAM" id="MobiDB-lite"/>
    </source>
</evidence>
<reference evidence="4 5" key="1">
    <citation type="submission" date="2016-10" db="EMBL/GenBank/DDBJ databases">
        <authorList>
            <person name="de Groot N.N."/>
        </authorList>
    </citation>
    <scope>NUCLEOTIDE SEQUENCE [LARGE SCALE GENOMIC DNA]</scope>
    <source>
        <strain evidence="4 5">IBRC-M10418</strain>
    </source>
</reference>
<keyword evidence="2" id="KW-0472">Membrane</keyword>
<proteinExistence type="predicted"/>
<feature type="region of interest" description="Disordered" evidence="1">
    <location>
        <begin position="63"/>
        <end position="82"/>
    </location>
</feature>
<keyword evidence="5" id="KW-1185">Reference proteome</keyword>
<accession>A0A1H6I8C9</accession>
<name>A0A1H6I8C9_9EURY</name>
<feature type="transmembrane region" description="Helical" evidence="2">
    <location>
        <begin position="229"/>
        <end position="248"/>
    </location>
</feature>
<feature type="transmembrane region" description="Helical" evidence="2">
    <location>
        <begin position="205"/>
        <end position="223"/>
    </location>
</feature>
<dbReference type="AlphaFoldDB" id="A0A1H6I8C9"/>
<feature type="region of interest" description="Disordered" evidence="1">
    <location>
        <begin position="1"/>
        <end position="28"/>
    </location>
</feature>
<evidence type="ECO:0000259" key="3">
    <source>
        <dbReference type="Pfam" id="PF14470"/>
    </source>
</evidence>
<dbReference type="Pfam" id="PF14470">
    <property type="entry name" value="bPH_3"/>
    <property type="match status" value="1"/>
</dbReference>
<dbReference type="Proteomes" id="UP000199215">
    <property type="component" value="Unassembled WGS sequence"/>
</dbReference>
<dbReference type="EMBL" id="FNWU01000002">
    <property type="protein sequence ID" value="SEH45396.1"/>
    <property type="molecule type" value="Genomic_DNA"/>
</dbReference>
<sequence length="284" mass="31253">MSGGRNPEELADAAEGDIDSDSLSKTGSFGGTYLYDQPLMEYLEGDERPAYLLRSLNQDLEVDEDGASREIPETGEEGGSEGRRYLLATDQRLLYVAGQEEGDRVRVFDYDDITAVDWDESLTAGTLSFTDSDGATYRFSTSGDAPELPGTADYIRQQAPAVDPMDSRAPDREWNPYLAAGLALLFPPLGYLYTREIWIAFASSIRVVLSYIVILVVGAYNAFVGSFIIPGLLPLLTALLVIAVFLYFHVGLAREVYRDTIALNNGRREHTVIDDAMGGFEEND</sequence>
<evidence type="ECO:0000256" key="2">
    <source>
        <dbReference type="SAM" id="Phobius"/>
    </source>
</evidence>
<gene>
    <name evidence="4" type="ORF">SAMN05192561_10220</name>
</gene>
<evidence type="ECO:0000313" key="5">
    <source>
        <dbReference type="Proteomes" id="UP000199215"/>
    </source>
</evidence>
<protein>
    <submittedName>
        <fullName evidence="4">PH domain-containing protein</fullName>
    </submittedName>
</protein>
<keyword evidence="2" id="KW-1133">Transmembrane helix</keyword>
<feature type="transmembrane region" description="Helical" evidence="2">
    <location>
        <begin position="174"/>
        <end position="193"/>
    </location>
</feature>
<feature type="compositionally biased region" description="Acidic residues" evidence="1">
    <location>
        <begin position="9"/>
        <end position="20"/>
    </location>
</feature>
<dbReference type="RefSeq" id="WP_092815750.1">
    <property type="nucleotide sequence ID" value="NZ_FNWU01000002.1"/>
</dbReference>
<feature type="domain" description="YokE-like PH" evidence="3">
    <location>
        <begin position="46"/>
        <end position="156"/>
    </location>
</feature>
<keyword evidence="2" id="KW-0812">Transmembrane</keyword>
<dbReference type="InterPro" id="IPR039519">
    <property type="entry name" value="YokE-like_PH"/>
</dbReference>
<evidence type="ECO:0000313" key="4">
    <source>
        <dbReference type="EMBL" id="SEH45396.1"/>
    </source>
</evidence>